<sequence length="279" mass="29706">MRMRNLLGAAGVLTLSLAAMPAMAQETVDEPAFDGFYIGGSFGASLQNNDVGERVLFDRGSNGSFGETITTAAGADAFSPGFCNGSATSSANVACTNDRDGIEYYARIGADRQYGKWVVGAVAEFGKTEARDSVTAFSTTPAFYTMTRELDWNAALRARAGYVAGTSTLFYATGGAAYAKIDRSFATNNGANSFVDRNDDDMVWGWQVGGGVDQKISNNFSVGFEYLYSRYNDKDDGIRVGTGSAGATNPFVLAGGADLIRSDRKFDFHAARVTAAFRF</sequence>
<dbReference type="InterPro" id="IPR036709">
    <property type="entry name" value="Autotransporte_beta_dom_sf"/>
</dbReference>
<dbReference type="OrthoDB" id="9815357at2"/>
<accession>A0A1E3LT07</accession>
<feature type="signal peptide" evidence="4">
    <location>
        <begin position="1"/>
        <end position="24"/>
    </location>
</feature>
<dbReference type="RefSeq" id="WP_069321404.1">
    <property type="nucleotide sequence ID" value="NZ_MDDS01000046.1"/>
</dbReference>
<evidence type="ECO:0000259" key="5">
    <source>
        <dbReference type="Pfam" id="PF13505"/>
    </source>
</evidence>
<dbReference type="AlphaFoldDB" id="A0A1E3LT07"/>
<comment type="subcellular location">
    <subcellularLocation>
        <location evidence="1">Membrane</location>
    </subcellularLocation>
</comment>
<dbReference type="SUPFAM" id="SSF103515">
    <property type="entry name" value="Autotransporter"/>
    <property type="match status" value="1"/>
</dbReference>
<reference evidence="6 7" key="1">
    <citation type="submission" date="2016-08" db="EMBL/GenBank/DDBJ databases">
        <title>Draft genome of the agarase producing Sphingomonas sp. MCT13.</title>
        <authorList>
            <person name="D'Andrea M.M."/>
            <person name="Rossolini G.M."/>
            <person name="Thaller M.C."/>
        </authorList>
    </citation>
    <scope>NUCLEOTIDE SEQUENCE [LARGE SCALE GENOMIC DNA]</scope>
    <source>
        <strain evidence="6 7">MCT13</strain>
    </source>
</reference>
<evidence type="ECO:0000313" key="7">
    <source>
        <dbReference type="Proteomes" id="UP000094487"/>
    </source>
</evidence>
<dbReference type="EMBL" id="MDDS01000046">
    <property type="protein sequence ID" value="ODP36911.1"/>
    <property type="molecule type" value="Genomic_DNA"/>
</dbReference>
<evidence type="ECO:0000313" key="6">
    <source>
        <dbReference type="EMBL" id="ODP36911.1"/>
    </source>
</evidence>
<dbReference type="PANTHER" id="PTHR34001">
    <property type="entry name" value="BLL7405 PROTEIN"/>
    <property type="match status" value="1"/>
</dbReference>
<evidence type="ECO:0000256" key="4">
    <source>
        <dbReference type="SAM" id="SignalP"/>
    </source>
</evidence>
<keyword evidence="2 4" id="KW-0732">Signal</keyword>
<name>A0A1E3LT07_9SPHN</name>
<gene>
    <name evidence="6" type="ORF">BFL28_04170</name>
</gene>
<feature type="domain" description="Outer membrane protein beta-barrel" evidence="5">
    <location>
        <begin position="12"/>
        <end position="242"/>
    </location>
</feature>
<evidence type="ECO:0000256" key="3">
    <source>
        <dbReference type="ARBA" id="ARBA00023136"/>
    </source>
</evidence>
<comment type="caution">
    <text evidence="6">The sequence shown here is derived from an EMBL/GenBank/DDBJ whole genome shotgun (WGS) entry which is preliminary data.</text>
</comment>
<dbReference type="InterPro" id="IPR027385">
    <property type="entry name" value="Beta-barrel_OMP"/>
</dbReference>
<evidence type="ECO:0000256" key="2">
    <source>
        <dbReference type="ARBA" id="ARBA00022729"/>
    </source>
</evidence>
<dbReference type="Pfam" id="PF13505">
    <property type="entry name" value="OMP_b-brl"/>
    <property type="match status" value="1"/>
</dbReference>
<keyword evidence="3" id="KW-0472">Membrane</keyword>
<protein>
    <recommendedName>
        <fullName evidence="5">Outer membrane protein beta-barrel domain-containing protein</fullName>
    </recommendedName>
</protein>
<keyword evidence="7" id="KW-1185">Reference proteome</keyword>
<organism evidence="6 7">
    <name type="scientific">Sphingomonas turrisvirgatae</name>
    <dbReference type="NCBI Taxonomy" id="1888892"/>
    <lineage>
        <taxon>Bacteria</taxon>
        <taxon>Pseudomonadati</taxon>
        <taxon>Pseudomonadota</taxon>
        <taxon>Alphaproteobacteria</taxon>
        <taxon>Sphingomonadales</taxon>
        <taxon>Sphingomonadaceae</taxon>
        <taxon>Sphingomonas</taxon>
    </lineage>
</organism>
<feature type="chain" id="PRO_5009131973" description="Outer membrane protein beta-barrel domain-containing protein" evidence="4">
    <location>
        <begin position="25"/>
        <end position="279"/>
    </location>
</feature>
<dbReference type="Proteomes" id="UP000094487">
    <property type="component" value="Unassembled WGS sequence"/>
</dbReference>
<dbReference type="PANTHER" id="PTHR34001:SF3">
    <property type="entry name" value="BLL7405 PROTEIN"/>
    <property type="match status" value="1"/>
</dbReference>
<dbReference type="GO" id="GO:0016020">
    <property type="term" value="C:membrane"/>
    <property type="evidence" value="ECO:0007669"/>
    <property type="project" value="UniProtKB-SubCell"/>
</dbReference>
<dbReference type="Gene3D" id="2.40.160.20">
    <property type="match status" value="1"/>
</dbReference>
<evidence type="ECO:0000256" key="1">
    <source>
        <dbReference type="ARBA" id="ARBA00004370"/>
    </source>
</evidence>
<dbReference type="InterPro" id="IPR051692">
    <property type="entry name" value="OMP-like"/>
</dbReference>
<proteinExistence type="predicted"/>
<dbReference type="STRING" id="1888892.BFL28_04170"/>